<accession>A0A8X7ND70</accession>
<comment type="caution">
    <text evidence="3">The sequence shown here is derived from an EMBL/GenBank/DDBJ whole genome shotgun (WGS) entry which is preliminary data.</text>
</comment>
<dbReference type="GO" id="GO:0007015">
    <property type="term" value="P:actin filament organization"/>
    <property type="evidence" value="ECO:0007669"/>
    <property type="project" value="InterPro"/>
</dbReference>
<dbReference type="SMART" id="SM00288">
    <property type="entry name" value="VHS"/>
    <property type="match status" value="1"/>
</dbReference>
<protein>
    <recommendedName>
        <fullName evidence="2">VHS domain-containing protein</fullName>
    </recommendedName>
</protein>
<dbReference type="GO" id="GO:0043130">
    <property type="term" value="F:ubiquitin binding"/>
    <property type="evidence" value="ECO:0007669"/>
    <property type="project" value="InterPro"/>
</dbReference>
<name>A0A8X7ND70_9BASI</name>
<dbReference type="GO" id="GO:0030479">
    <property type="term" value="C:actin cortical patch"/>
    <property type="evidence" value="ECO:0007669"/>
    <property type="project" value="TreeGrafter"/>
</dbReference>
<dbReference type="GO" id="GO:0006897">
    <property type="term" value="P:endocytosis"/>
    <property type="evidence" value="ECO:0007669"/>
    <property type="project" value="InterPro"/>
</dbReference>
<feature type="compositionally biased region" description="Low complexity" evidence="1">
    <location>
        <begin position="8"/>
        <end position="21"/>
    </location>
</feature>
<proteinExistence type="predicted"/>
<feature type="region of interest" description="Disordered" evidence="1">
    <location>
        <begin position="1"/>
        <end position="133"/>
    </location>
</feature>
<feature type="region of interest" description="Disordered" evidence="1">
    <location>
        <begin position="303"/>
        <end position="381"/>
    </location>
</feature>
<dbReference type="EMBL" id="LWDG02000063">
    <property type="protein sequence ID" value="KAE8270120.1"/>
    <property type="molecule type" value="Genomic_DNA"/>
</dbReference>
<dbReference type="InterPro" id="IPR008942">
    <property type="entry name" value="ENTH_VHS"/>
</dbReference>
<feature type="domain" description="VHS" evidence="2">
    <location>
        <begin position="197"/>
        <end position="308"/>
    </location>
</feature>
<evidence type="ECO:0000313" key="4">
    <source>
        <dbReference type="Proteomes" id="UP000078113"/>
    </source>
</evidence>
<dbReference type="PROSITE" id="PS50179">
    <property type="entry name" value="VHS"/>
    <property type="match status" value="1"/>
</dbReference>
<feature type="compositionally biased region" description="Low complexity" evidence="1">
    <location>
        <begin position="547"/>
        <end position="557"/>
    </location>
</feature>
<dbReference type="GO" id="GO:0007034">
    <property type="term" value="P:vacuolar transport"/>
    <property type="evidence" value="ECO:0007669"/>
    <property type="project" value="UniProtKB-ARBA"/>
</dbReference>
<keyword evidence="4" id="KW-1185">Reference proteome</keyword>
<sequence length="704" mass="76897">MLKLFKRQGNQKQQQGQDARPAPSPGARGGSGDQQLFYGEQGSDSGGVGQYVDPPIQYRQPLVPPPHRYENQHSRSNSGAYNGLNQESESGAHPYAEPQLSPNPYALGPRSFEADQNRPFSPESAQLRTASPNGYAAASIGGAYESYSEQHDSAPSKADRHGGKQGRTGSGGVAKLEKSKKNFMTHSTEGKITDKIDSISSSEADAKEAARAIRKEFKYAEPEAQRRAIRIWAILMINASDRFRMQIANKRFLEVVEHVATSSKTDPTVSEKMLNVLAVLAYLYQSDADLGIITKCWNKIKPKDRPLNGEPVDPDSEDFNPPILNPPIRKVRSSGVLPPRALTPNGGQYDENPYENGFEQPKPVAPRANSDKNKAEAPVRKNPRDYSHRIISPDEDMRKLHEECHVGRTNAIVLIDALTTSGLSSPLLDEFAHKVQLSQMFLVGQIDWATAQATRSREYMDEQAAIAATQGLEPPQLEETREEILLADILAANERLMEAQQMLDDARRHQAEEAEEAAVRERSRVETRMGRDATGAPVQAGGGDGVSFGTSSSSGTGQAPPVPGQTNGAMGSGNGLLVNVPLAQHARGPLPRTPPLPPSPQPVPNVSTQAQNHVQQSQPQSQPQLQPQPQSPPLQQTMPPRTYAEDEDIQTPVVPSEKALGKRRAFSDRGEAFDPEIQARVLAEQAPVHIPVKLHEVLEQDDTE</sequence>
<dbReference type="PANTHER" id="PTHR47789:SF2">
    <property type="entry name" value="VHS DOMAIN-CONTAINING PROTEIN"/>
    <property type="match status" value="1"/>
</dbReference>
<feature type="compositionally biased region" description="Basic and acidic residues" evidence="1">
    <location>
        <begin position="504"/>
        <end position="531"/>
    </location>
</feature>
<dbReference type="GO" id="GO:0051666">
    <property type="term" value="P:actin cortical patch localization"/>
    <property type="evidence" value="ECO:0007669"/>
    <property type="project" value="TreeGrafter"/>
</dbReference>
<feature type="compositionally biased region" description="Basic and acidic residues" evidence="1">
    <location>
        <begin position="369"/>
        <end position="381"/>
    </location>
</feature>
<dbReference type="PANTHER" id="PTHR47789">
    <property type="entry name" value="LAS SEVENTEEN-BINDING PROTEIN 5"/>
    <property type="match status" value="1"/>
</dbReference>
<dbReference type="Pfam" id="PF00790">
    <property type="entry name" value="VHS"/>
    <property type="match status" value="1"/>
</dbReference>
<dbReference type="Proteomes" id="UP000078113">
    <property type="component" value="Unassembled WGS sequence"/>
</dbReference>
<dbReference type="SUPFAM" id="SSF48464">
    <property type="entry name" value="ENTH/VHS domain"/>
    <property type="match status" value="1"/>
</dbReference>
<dbReference type="Gene3D" id="1.25.40.90">
    <property type="match status" value="1"/>
</dbReference>
<feature type="compositionally biased region" description="Pro residues" evidence="1">
    <location>
        <begin position="591"/>
        <end position="603"/>
    </location>
</feature>
<feature type="compositionally biased region" description="Polar residues" evidence="1">
    <location>
        <begin position="123"/>
        <end position="132"/>
    </location>
</feature>
<feature type="region of interest" description="Disordered" evidence="1">
    <location>
        <begin position="146"/>
        <end position="175"/>
    </location>
</feature>
<dbReference type="GO" id="GO:0035091">
    <property type="term" value="F:phosphatidylinositol binding"/>
    <property type="evidence" value="ECO:0007669"/>
    <property type="project" value="InterPro"/>
</dbReference>
<evidence type="ECO:0000313" key="3">
    <source>
        <dbReference type="EMBL" id="KAE8270120.1"/>
    </source>
</evidence>
<reference evidence="3" key="2">
    <citation type="journal article" date="2019" name="IMA Fungus">
        <title>Genome sequencing and comparison of five Tilletia species to identify candidate genes for the detection of regulated species infecting wheat.</title>
        <authorList>
            <person name="Nguyen H.D.T."/>
            <person name="Sultana T."/>
            <person name="Kesanakurti P."/>
            <person name="Hambleton S."/>
        </authorList>
    </citation>
    <scope>NUCLEOTIDE SEQUENCE</scope>
    <source>
        <strain evidence="3">DAOMC 236422</strain>
    </source>
</reference>
<feature type="region of interest" description="Disordered" evidence="1">
    <location>
        <begin position="503"/>
        <end position="671"/>
    </location>
</feature>
<dbReference type="InterPro" id="IPR002014">
    <property type="entry name" value="VHS_dom"/>
</dbReference>
<dbReference type="InterPro" id="IPR045007">
    <property type="entry name" value="LSB5"/>
</dbReference>
<evidence type="ECO:0000259" key="2">
    <source>
        <dbReference type="PROSITE" id="PS50179"/>
    </source>
</evidence>
<feature type="compositionally biased region" description="Polar residues" evidence="1">
    <location>
        <begin position="74"/>
        <end position="89"/>
    </location>
</feature>
<reference evidence="3" key="1">
    <citation type="submission" date="2016-04" db="EMBL/GenBank/DDBJ databases">
        <authorList>
            <person name="Nguyen H.D."/>
            <person name="Samba Siva P."/>
            <person name="Cullis J."/>
            <person name="Levesque C.A."/>
            <person name="Hambleton S."/>
        </authorList>
    </citation>
    <scope>NUCLEOTIDE SEQUENCE</scope>
    <source>
        <strain evidence="3">DAOMC 236422</strain>
    </source>
</reference>
<dbReference type="CDD" id="cd16980">
    <property type="entry name" value="VHS_Lsb5"/>
    <property type="match status" value="1"/>
</dbReference>
<dbReference type="AlphaFoldDB" id="A0A8X7ND70"/>
<feature type="compositionally biased region" description="Low complexity" evidence="1">
    <location>
        <begin position="604"/>
        <end position="636"/>
    </location>
</feature>
<gene>
    <name evidence="3" type="ORF">A4X09_0g2238</name>
</gene>
<feature type="compositionally biased region" description="Basic and acidic residues" evidence="1">
    <location>
        <begin position="148"/>
        <end position="162"/>
    </location>
</feature>
<organism evidence="3 4">
    <name type="scientific">Tilletia walkeri</name>
    <dbReference type="NCBI Taxonomy" id="117179"/>
    <lineage>
        <taxon>Eukaryota</taxon>
        <taxon>Fungi</taxon>
        <taxon>Dikarya</taxon>
        <taxon>Basidiomycota</taxon>
        <taxon>Ustilaginomycotina</taxon>
        <taxon>Exobasidiomycetes</taxon>
        <taxon>Tilletiales</taxon>
        <taxon>Tilletiaceae</taxon>
        <taxon>Tilletia</taxon>
    </lineage>
</organism>
<evidence type="ECO:0000256" key="1">
    <source>
        <dbReference type="SAM" id="MobiDB-lite"/>
    </source>
</evidence>